<gene>
    <name evidence="2" type="ORF">BWK73_12940</name>
</gene>
<organism evidence="2 3">
    <name type="scientific">Thiothrix lacustris</name>
    <dbReference type="NCBI Taxonomy" id="525917"/>
    <lineage>
        <taxon>Bacteria</taxon>
        <taxon>Pseudomonadati</taxon>
        <taxon>Pseudomonadota</taxon>
        <taxon>Gammaproteobacteria</taxon>
        <taxon>Thiotrichales</taxon>
        <taxon>Thiotrichaceae</taxon>
        <taxon>Thiothrix</taxon>
    </lineage>
</organism>
<proteinExistence type="predicted"/>
<feature type="signal peptide" evidence="1">
    <location>
        <begin position="1"/>
        <end position="24"/>
    </location>
</feature>
<reference evidence="2 3" key="1">
    <citation type="submission" date="2017-01" db="EMBL/GenBank/DDBJ databases">
        <title>Novel large sulfur bacteria in the metagenomes of groundwater-fed chemosynthetic microbial mats in the Lake Huron basin.</title>
        <authorList>
            <person name="Sharrar A.M."/>
            <person name="Flood B.E."/>
            <person name="Bailey J.V."/>
            <person name="Jones D.S."/>
            <person name="Biddanda B."/>
            <person name="Ruberg S.A."/>
            <person name="Marcus D.N."/>
            <person name="Dick G.J."/>
        </authorList>
    </citation>
    <scope>NUCLEOTIDE SEQUENCE [LARGE SCALE GENOMIC DNA]</scope>
    <source>
        <strain evidence="2">A8</strain>
    </source>
</reference>
<accession>A0A1Y1QT10</accession>
<keyword evidence="1" id="KW-0732">Signal</keyword>
<evidence type="ECO:0000313" key="3">
    <source>
        <dbReference type="Proteomes" id="UP000192491"/>
    </source>
</evidence>
<protein>
    <submittedName>
        <fullName evidence="2">Uncharacterized protein</fullName>
    </submittedName>
</protein>
<dbReference type="AlphaFoldDB" id="A0A1Y1QT10"/>
<dbReference type="EMBL" id="MTEJ01000051">
    <property type="protein sequence ID" value="OQX13167.1"/>
    <property type="molecule type" value="Genomic_DNA"/>
</dbReference>
<name>A0A1Y1QT10_9GAMM</name>
<evidence type="ECO:0000313" key="2">
    <source>
        <dbReference type="EMBL" id="OQX13167.1"/>
    </source>
</evidence>
<comment type="caution">
    <text evidence="2">The sequence shown here is derived from an EMBL/GenBank/DDBJ whole genome shotgun (WGS) entry which is preliminary data.</text>
</comment>
<dbReference type="Proteomes" id="UP000192491">
    <property type="component" value="Unassembled WGS sequence"/>
</dbReference>
<feature type="chain" id="PRO_5012282190" evidence="1">
    <location>
        <begin position="25"/>
        <end position="217"/>
    </location>
</feature>
<sequence>MKILICPTCLISLSLLSFSPVAFTANAPVAASADITTDAMLTTNESVCIADTWGKTISLVSDYTNATNVLVFPHYFHQSFDDYTSTETDSIITVYPDCRISIQSFDDKTRHDVNLQRKPLRYEVIDNGDGSYQFKSQEFNTLLVFPQNSTTSFHVTHLDTPVREIIEGTREQPDPVETKIRTLEQAGQLRILRVMESFPLRFEVEGSAEVIRQVRSE</sequence>
<evidence type="ECO:0000256" key="1">
    <source>
        <dbReference type="SAM" id="SignalP"/>
    </source>
</evidence>